<organism evidence="1">
    <name type="scientific">Arion vulgaris</name>
    <dbReference type="NCBI Taxonomy" id="1028688"/>
    <lineage>
        <taxon>Eukaryota</taxon>
        <taxon>Metazoa</taxon>
        <taxon>Spiralia</taxon>
        <taxon>Lophotrochozoa</taxon>
        <taxon>Mollusca</taxon>
        <taxon>Gastropoda</taxon>
        <taxon>Heterobranchia</taxon>
        <taxon>Euthyneura</taxon>
        <taxon>Panpulmonata</taxon>
        <taxon>Eupulmonata</taxon>
        <taxon>Stylommatophora</taxon>
        <taxon>Helicina</taxon>
        <taxon>Arionoidea</taxon>
        <taxon>Arionidae</taxon>
        <taxon>Arion</taxon>
    </lineage>
</organism>
<reference evidence="1" key="1">
    <citation type="submission" date="2014-12" db="EMBL/GenBank/DDBJ databases">
        <title>Insight into the proteome of Arion vulgaris.</title>
        <authorList>
            <person name="Aradska J."/>
            <person name="Bulat T."/>
            <person name="Smidak R."/>
            <person name="Sarate P."/>
            <person name="Gangsoo J."/>
            <person name="Sialana F."/>
            <person name="Bilban M."/>
            <person name="Lubec G."/>
        </authorList>
    </citation>
    <scope>NUCLEOTIDE SEQUENCE</scope>
    <source>
        <tissue evidence="1">Skin</tissue>
    </source>
</reference>
<gene>
    <name evidence="1" type="primary">ORF72126</name>
</gene>
<protein>
    <submittedName>
        <fullName evidence="1">Uncharacterized protein</fullName>
    </submittedName>
</protein>
<dbReference type="AlphaFoldDB" id="A0A0B6ZQB8"/>
<evidence type="ECO:0000313" key="1">
    <source>
        <dbReference type="EMBL" id="CEK69920.1"/>
    </source>
</evidence>
<dbReference type="EMBL" id="HACG01023055">
    <property type="protein sequence ID" value="CEK69920.1"/>
    <property type="molecule type" value="Transcribed_RNA"/>
</dbReference>
<name>A0A0B6ZQB8_9EUPU</name>
<feature type="non-terminal residue" evidence="1">
    <location>
        <position position="58"/>
    </location>
</feature>
<sequence>MERNIHISGSFSSDAFISATDVKPHRCKDVERSIHISVLFLLMLSFLQLDVKPHRCKD</sequence>
<accession>A0A0B6ZQB8</accession>
<proteinExistence type="predicted"/>